<keyword evidence="2" id="KW-1185">Reference proteome</keyword>
<evidence type="ECO:0000313" key="2">
    <source>
        <dbReference type="Proteomes" id="UP000235672"/>
    </source>
</evidence>
<reference evidence="1 2" key="1">
    <citation type="submission" date="2016-05" db="EMBL/GenBank/DDBJ databases">
        <title>A degradative enzymes factory behind the ericoid mycorrhizal symbiosis.</title>
        <authorList>
            <consortium name="DOE Joint Genome Institute"/>
            <person name="Martino E."/>
            <person name="Morin E."/>
            <person name="Grelet G."/>
            <person name="Kuo A."/>
            <person name="Kohler A."/>
            <person name="Daghino S."/>
            <person name="Barry K."/>
            <person name="Choi C."/>
            <person name="Cichocki N."/>
            <person name="Clum A."/>
            <person name="Copeland A."/>
            <person name="Hainaut M."/>
            <person name="Haridas S."/>
            <person name="Labutti K."/>
            <person name="Lindquist E."/>
            <person name="Lipzen A."/>
            <person name="Khouja H.-R."/>
            <person name="Murat C."/>
            <person name="Ohm R."/>
            <person name="Olson A."/>
            <person name="Spatafora J."/>
            <person name="Veneault-Fourrey C."/>
            <person name="Henrissat B."/>
            <person name="Grigoriev I."/>
            <person name="Martin F."/>
            <person name="Perotto S."/>
        </authorList>
    </citation>
    <scope>NUCLEOTIDE SEQUENCE [LARGE SCALE GENOMIC DNA]</scope>
    <source>
        <strain evidence="1 2">UAMH 7357</strain>
    </source>
</reference>
<organism evidence="1 2">
    <name type="scientific">Hyaloscypha hepaticicola</name>
    <dbReference type="NCBI Taxonomy" id="2082293"/>
    <lineage>
        <taxon>Eukaryota</taxon>
        <taxon>Fungi</taxon>
        <taxon>Dikarya</taxon>
        <taxon>Ascomycota</taxon>
        <taxon>Pezizomycotina</taxon>
        <taxon>Leotiomycetes</taxon>
        <taxon>Helotiales</taxon>
        <taxon>Hyaloscyphaceae</taxon>
        <taxon>Hyaloscypha</taxon>
    </lineage>
</organism>
<evidence type="ECO:0000313" key="1">
    <source>
        <dbReference type="EMBL" id="PMD14982.1"/>
    </source>
</evidence>
<protein>
    <submittedName>
        <fullName evidence="1">Uncharacterized protein</fullName>
    </submittedName>
</protein>
<sequence length="243" mass="28200">MAKERGRNMIEGWEEMIKHEASMGLFPGNADTTNFEESKALAIKWLKKDLSNTKFYSHIFAIRLDFGRTFYETFMAVLRDDNAFTRLKTRFEDKEVENLFTPDNDQEYDNMTSKEQQEDRLRRMIEKLKSYETPDEATELGKRIRKALVGLQKQKGMLLMRVLDDGFGVIPVSVALPRGIEQCDGYIARMYEMVKKFGVEADFVSAFFNGEKEIFAAEARARREALDLNDMYKAGQPFCRQSS</sequence>
<name>A0A2J6PLQ1_9HELO</name>
<dbReference type="OrthoDB" id="10641747at2759"/>
<dbReference type="EMBL" id="KZ613517">
    <property type="protein sequence ID" value="PMD14982.1"/>
    <property type="molecule type" value="Genomic_DNA"/>
</dbReference>
<dbReference type="AlphaFoldDB" id="A0A2J6PLQ1"/>
<accession>A0A2J6PLQ1</accession>
<dbReference type="Proteomes" id="UP000235672">
    <property type="component" value="Unassembled WGS sequence"/>
</dbReference>
<proteinExistence type="predicted"/>
<gene>
    <name evidence="1" type="ORF">NA56DRAFT_359502</name>
</gene>